<dbReference type="Proteomes" id="UP000324800">
    <property type="component" value="Unassembled WGS sequence"/>
</dbReference>
<name>A0A5J4VBE9_9EUKA</name>
<protein>
    <submittedName>
        <fullName evidence="1">Uncharacterized protein</fullName>
    </submittedName>
</protein>
<gene>
    <name evidence="1" type="ORF">EZS28_024669</name>
</gene>
<sequence>MCWGVILLEYEICTMRRMERNKRIIGNHNTVRITVDGPNNTFNVDDSFTSDSQPNHDTFLLMIFYRIMYRIQFLFQSDPEIVVTIRSIKLKFLFVREDHRIELHLFSQTFAYKLYSFNERAKVRGLTS</sequence>
<organism evidence="1 2">
    <name type="scientific">Streblomastix strix</name>
    <dbReference type="NCBI Taxonomy" id="222440"/>
    <lineage>
        <taxon>Eukaryota</taxon>
        <taxon>Metamonada</taxon>
        <taxon>Preaxostyla</taxon>
        <taxon>Oxymonadida</taxon>
        <taxon>Streblomastigidae</taxon>
        <taxon>Streblomastix</taxon>
    </lineage>
</organism>
<evidence type="ECO:0000313" key="2">
    <source>
        <dbReference type="Proteomes" id="UP000324800"/>
    </source>
</evidence>
<accession>A0A5J4VBE9</accession>
<dbReference type="AlphaFoldDB" id="A0A5J4VBE9"/>
<evidence type="ECO:0000313" key="1">
    <source>
        <dbReference type="EMBL" id="KAA6379805.1"/>
    </source>
</evidence>
<comment type="caution">
    <text evidence="1">The sequence shown here is derived from an EMBL/GenBank/DDBJ whole genome shotgun (WGS) entry which is preliminary data.</text>
</comment>
<proteinExistence type="predicted"/>
<reference evidence="1 2" key="1">
    <citation type="submission" date="2019-03" db="EMBL/GenBank/DDBJ databases">
        <title>Single cell metagenomics reveals metabolic interactions within the superorganism composed of flagellate Streblomastix strix and complex community of Bacteroidetes bacteria on its surface.</title>
        <authorList>
            <person name="Treitli S.C."/>
            <person name="Kolisko M."/>
            <person name="Husnik F."/>
            <person name="Keeling P."/>
            <person name="Hampl V."/>
        </authorList>
    </citation>
    <scope>NUCLEOTIDE SEQUENCE [LARGE SCALE GENOMIC DNA]</scope>
    <source>
        <strain evidence="1">ST1C</strain>
    </source>
</reference>
<dbReference type="EMBL" id="SNRW01008262">
    <property type="protein sequence ID" value="KAA6379805.1"/>
    <property type="molecule type" value="Genomic_DNA"/>
</dbReference>